<organism evidence="3 4">
    <name type="scientific">Gigaspora rosea</name>
    <dbReference type="NCBI Taxonomy" id="44941"/>
    <lineage>
        <taxon>Eukaryota</taxon>
        <taxon>Fungi</taxon>
        <taxon>Fungi incertae sedis</taxon>
        <taxon>Mucoromycota</taxon>
        <taxon>Glomeromycotina</taxon>
        <taxon>Glomeromycetes</taxon>
        <taxon>Diversisporales</taxon>
        <taxon>Gigasporaceae</taxon>
        <taxon>Gigaspora</taxon>
    </lineage>
</organism>
<keyword evidence="4" id="KW-1185">Reference proteome</keyword>
<feature type="region of interest" description="Disordered" evidence="1">
    <location>
        <begin position="312"/>
        <end position="338"/>
    </location>
</feature>
<evidence type="ECO:0000256" key="2">
    <source>
        <dbReference type="SAM" id="SignalP"/>
    </source>
</evidence>
<dbReference type="Proteomes" id="UP000266673">
    <property type="component" value="Unassembled WGS sequence"/>
</dbReference>
<proteinExistence type="predicted"/>
<dbReference type="AlphaFoldDB" id="A0A397VAH9"/>
<sequence>MVKASIILISLLLILHVHLTATSPAHVLEGRNLTMLPMNISGHKLEKRKRIYNFDPLNFNKKGKIIIRSPYTVPGVVESANLLLACASALQAVKFILCCSFHNRNTVIDEPRQFSPSFWSRMKLLVYNLLQYRLIADITSPRQDSPLLHPNNLLLSNLEGIYETRVQGPTFGNALDAFKRYSDSEPYKIPYCPNPRYLSTIPEEEQDKWQDICFPPHIENIIRPADPKPPKPKSKYYHPLLIYHKLSAASFYELYAFYDNLDEHTIQELWEYYARMSDKYPNEYNFFFEVKDWAESLGQSLREYLASNSHYEKGESSNSRRFMCDDADDDDKKDEFRK</sequence>
<comment type="caution">
    <text evidence="3">The sequence shown here is derived from an EMBL/GenBank/DDBJ whole genome shotgun (WGS) entry which is preliminary data.</text>
</comment>
<evidence type="ECO:0000313" key="3">
    <source>
        <dbReference type="EMBL" id="RIB19494.1"/>
    </source>
</evidence>
<evidence type="ECO:0000256" key="1">
    <source>
        <dbReference type="SAM" id="MobiDB-lite"/>
    </source>
</evidence>
<dbReference type="EMBL" id="QKWP01000470">
    <property type="protein sequence ID" value="RIB19494.1"/>
    <property type="molecule type" value="Genomic_DNA"/>
</dbReference>
<name>A0A397VAH9_9GLOM</name>
<feature type="chain" id="PRO_5017429405" evidence="2">
    <location>
        <begin position="23"/>
        <end position="338"/>
    </location>
</feature>
<evidence type="ECO:0000313" key="4">
    <source>
        <dbReference type="Proteomes" id="UP000266673"/>
    </source>
</evidence>
<accession>A0A397VAH9</accession>
<reference evidence="3 4" key="1">
    <citation type="submission" date="2018-06" db="EMBL/GenBank/DDBJ databases">
        <title>Comparative genomics reveals the genomic features of Rhizophagus irregularis, R. cerebriforme, R. diaphanum and Gigaspora rosea, and their symbiotic lifestyle signature.</title>
        <authorList>
            <person name="Morin E."/>
            <person name="San Clemente H."/>
            <person name="Chen E.C.H."/>
            <person name="De La Providencia I."/>
            <person name="Hainaut M."/>
            <person name="Kuo A."/>
            <person name="Kohler A."/>
            <person name="Murat C."/>
            <person name="Tang N."/>
            <person name="Roy S."/>
            <person name="Loubradou J."/>
            <person name="Henrissat B."/>
            <person name="Grigoriev I.V."/>
            <person name="Corradi N."/>
            <person name="Roux C."/>
            <person name="Martin F.M."/>
        </authorList>
    </citation>
    <scope>NUCLEOTIDE SEQUENCE [LARGE SCALE GENOMIC DNA]</scope>
    <source>
        <strain evidence="3 4">DAOM 194757</strain>
    </source>
</reference>
<feature type="signal peptide" evidence="2">
    <location>
        <begin position="1"/>
        <end position="22"/>
    </location>
</feature>
<keyword evidence="2" id="KW-0732">Signal</keyword>
<protein>
    <submittedName>
        <fullName evidence="3">Uncharacterized protein</fullName>
    </submittedName>
</protein>
<gene>
    <name evidence="3" type="ORF">C2G38_2082951</name>
</gene>